<keyword evidence="16" id="KW-0464">Manganese</keyword>
<comment type="catalytic activity">
    <reaction evidence="21">
        <text>an N-acetyl-alpha-D-galactosaminyl derivative + UDP-alpha-D-galactose = a beta-D-galactosyl-(1-&gt;3)-N-acetyl-alpha-D-galactosaminyl derivative + UDP + H(+)</text>
        <dbReference type="Rhea" id="RHEA:15621"/>
        <dbReference type="ChEBI" id="CHEBI:15378"/>
        <dbReference type="ChEBI" id="CHEBI:28257"/>
        <dbReference type="ChEBI" id="CHEBI:58223"/>
        <dbReference type="ChEBI" id="CHEBI:66914"/>
        <dbReference type="ChEBI" id="CHEBI:133470"/>
        <dbReference type="EC" id="2.4.1.122"/>
    </reaction>
</comment>
<comment type="pathway">
    <text evidence="3">Protein modification; protein glycosylation.</text>
</comment>
<reference evidence="24" key="1">
    <citation type="journal article" date="2023" name="Science">
        <title>Genome structures resolve the early diversification of teleost fishes.</title>
        <authorList>
            <person name="Parey E."/>
            <person name="Louis A."/>
            <person name="Montfort J."/>
            <person name="Bouchez O."/>
            <person name="Roques C."/>
            <person name="Iampietro C."/>
            <person name="Lluch J."/>
            <person name="Castinel A."/>
            <person name="Donnadieu C."/>
            <person name="Desvignes T."/>
            <person name="Floi Bucao C."/>
            <person name="Jouanno E."/>
            <person name="Wen M."/>
            <person name="Mejri S."/>
            <person name="Dirks R."/>
            <person name="Jansen H."/>
            <person name="Henkel C."/>
            <person name="Chen W.J."/>
            <person name="Zahm M."/>
            <person name="Cabau C."/>
            <person name="Klopp C."/>
            <person name="Thompson A.W."/>
            <person name="Robinson-Rechavi M."/>
            <person name="Braasch I."/>
            <person name="Lecointre G."/>
            <person name="Bobe J."/>
            <person name="Postlethwait J.H."/>
            <person name="Berthelot C."/>
            <person name="Roest Crollius H."/>
            <person name="Guiguen Y."/>
        </authorList>
    </citation>
    <scope>NUCLEOTIDE SEQUENCE</scope>
    <source>
        <strain evidence="24">WJC10195</strain>
    </source>
</reference>
<evidence type="ECO:0000256" key="22">
    <source>
        <dbReference type="ARBA" id="ARBA00059245"/>
    </source>
</evidence>
<keyword evidence="13" id="KW-1133">Transmembrane helix</keyword>
<evidence type="ECO:0000256" key="1">
    <source>
        <dbReference type="ARBA" id="ARBA00001936"/>
    </source>
</evidence>
<dbReference type="FunFam" id="3.90.550.50:FF:000007">
    <property type="entry name" value="Glycoprotein-N-acetylgalactosamine 3-beta-galactosyltransferase 1"/>
    <property type="match status" value="1"/>
</dbReference>
<name>A0A9Q1FAP1_SYNKA</name>
<evidence type="ECO:0000256" key="10">
    <source>
        <dbReference type="ARBA" id="ARBA00022723"/>
    </source>
</evidence>
<evidence type="ECO:0000256" key="14">
    <source>
        <dbReference type="ARBA" id="ARBA00023136"/>
    </source>
</evidence>
<feature type="domain" description="Fringe-like glycosyltransferase" evidence="23">
    <location>
        <begin position="42"/>
        <end position="191"/>
    </location>
</feature>
<dbReference type="GO" id="GO:0000166">
    <property type="term" value="F:nucleotide binding"/>
    <property type="evidence" value="ECO:0007669"/>
    <property type="project" value="UniProtKB-KW"/>
</dbReference>
<keyword evidence="9" id="KW-0812">Transmembrane</keyword>
<dbReference type="Pfam" id="PF02434">
    <property type="entry name" value="Fringe"/>
    <property type="match status" value="1"/>
</dbReference>
<dbReference type="GO" id="GO:0016020">
    <property type="term" value="C:membrane"/>
    <property type="evidence" value="ECO:0007669"/>
    <property type="project" value="UniProtKB-SubCell"/>
</dbReference>
<evidence type="ECO:0000256" key="3">
    <source>
        <dbReference type="ARBA" id="ARBA00004922"/>
    </source>
</evidence>
<evidence type="ECO:0000256" key="19">
    <source>
        <dbReference type="ARBA" id="ARBA00042009"/>
    </source>
</evidence>
<dbReference type="GO" id="GO:0001525">
    <property type="term" value="P:angiogenesis"/>
    <property type="evidence" value="ECO:0007669"/>
    <property type="project" value="UniProtKB-ARBA"/>
</dbReference>
<dbReference type="OrthoDB" id="414175at2759"/>
<evidence type="ECO:0000256" key="4">
    <source>
        <dbReference type="ARBA" id="ARBA00006462"/>
    </source>
</evidence>
<dbReference type="PANTHER" id="PTHR23033">
    <property type="entry name" value="BETA1,3-GALACTOSYLTRANSFERASE"/>
    <property type="match status" value="1"/>
</dbReference>
<evidence type="ECO:0000256" key="17">
    <source>
        <dbReference type="ARBA" id="ARBA00040898"/>
    </source>
</evidence>
<dbReference type="InterPro" id="IPR026050">
    <property type="entry name" value="C1GALT1/C1GALT1_chp1"/>
</dbReference>
<keyword evidence="14" id="KW-0472">Membrane</keyword>
<comment type="subcellular location">
    <subcellularLocation>
        <location evidence="2">Membrane</location>
        <topology evidence="2">Single-pass type II membrane protein</topology>
    </subcellularLocation>
</comment>
<evidence type="ECO:0000259" key="23">
    <source>
        <dbReference type="Pfam" id="PF02434"/>
    </source>
</evidence>
<evidence type="ECO:0000256" key="16">
    <source>
        <dbReference type="ARBA" id="ARBA00023211"/>
    </source>
</evidence>
<dbReference type="EMBL" id="JAINUF010000007">
    <property type="protein sequence ID" value="KAJ8354491.1"/>
    <property type="molecule type" value="Genomic_DNA"/>
</dbReference>
<keyword evidence="10" id="KW-0479">Metal-binding</keyword>
<evidence type="ECO:0000256" key="7">
    <source>
        <dbReference type="ARBA" id="ARBA00022676"/>
    </source>
</evidence>
<evidence type="ECO:0000256" key="6">
    <source>
        <dbReference type="ARBA" id="ARBA00012557"/>
    </source>
</evidence>
<comment type="cofactor">
    <cofactor evidence="1">
        <name>Mn(2+)</name>
        <dbReference type="ChEBI" id="CHEBI:29035"/>
    </cofactor>
</comment>
<evidence type="ECO:0000313" key="25">
    <source>
        <dbReference type="Proteomes" id="UP001152622"/>
    </source>
</evidence>
<proteinExistence type="inferred from homology"/>
<dbReference type="Gene3D" id="3.90.550.50">
    <property type="match status" value="1"/>
</dbReference>
<evidence type="ECO:0000256" key="8">
    <source>
        <dbReference type="ARBA" id="ARBA00022679"/>
    </source>
</evidence>
<evidence type="ECO:0000256" key="20">
    <source>
        <dbReference type="ARBA" id="ARBA00043065"/>
    </source>
</evidence>
<evidence type="ECO:0000256" key="12">
    <source>
        <dbReference type="ARBA" id="ARBA00022968"/>
    </source>
</evidence>
<evidence type="ECO:0000256" key="21">
    <source>
        <dbReference type="ARBA" id="ARBA00048842"/>
    </source>
</evidence>
<accession>A0A9Q1FAP1</accession>
<dbReference type="AlphaFoldDB" id="A0A9Q1FAP1"/>
<dbReference type="Proteomes" id="UP001152622">
    <property type="component" value="Chromosome 7"/>
</dbReference>
<comment type="function">
    <text evidence="22">Glycosyltransferase that generates the core 1 O-glycan Gal-beta1-3GalNAc-alpha1-Ser/Thr (T antigen), which is a precursor for many extended O-glycans in glycoproteins.</text>
</comment>
<sequence>MDAILPTKDTIVKLTKEQFSKVRVLCWIMTAPMNLQKKAWHVRATWTKRCDKVLFMSSEDTEFPTVGLNVTEGRDQLYWKTIRAFQYIHKNHLGDADWFLKADDDTYVVLDNLRYLLSKHDTERPIYFGRRFKPFIAQGYMSGGAGYVLSKEALRRFVEGFRVGKCTHFSSIEDLAMGKCMEAMGVEAGDSRDKKKRETFQPFTPQNHLNKVLGSKQSWYWGYGYYPAIEGPECCSDLAVSFHYISPEEMYVLEYFTYHLRPYGYQYRFSPDSPQNMTEKTMTLKTDLEVLLT</sequence>
<dbReference type="EC" id="2.4.1.122" evidence="6"/>
<keyword evidence="11" id="KW-0547">Nucleotide-binding</keyword>
<keyword evidence="25" id="KW-1185">Reference proteome</keyword>
<comment type="similarity">
    <text evidence="4">Belongs to the glycosyltransferase 31 family. Beta3-Gal-T subfamily.</text>
</comment>
<keyword evidence="8" id="KW-0808">Transferase</keyword>
<comment type="subunit">
    <text evidence="5">Homodimer; disulfide-linked.</text>
</comment>
<evidence type="ECO:0000256" key="11">
    <source>
        <dbReference type="ARBA" id="ARBA00022741"/>
    </source>
</evidence>
<evidence type="ECO:0000256" key="5">
    <source>
        <dbReference type="ARBA" id="ARBA00011748"/>
    </source>
</evidence>
<dbReference type="GO" id="GO:0046872">
    <property type="term" value="F:metal ion binding"/>
    <property type="evidence" value="ECO:0007669"/>
    <property type="project" value="UniProtKB-KW"/>
</dbReference>
<keyword evidence="7" id="KW-0328">Glycosyltransferase</keyword>
<keyword evidence="12" id="KW-0735">Signal-anchor</keyword>
<comment type="caution">
    <text evidence="24">The sequence shown here is derived from an EMBL/GenBank/DDBJ whole genome shotgun (WGS) entry which is preliminary data.</text>
</comment>
<evidence type="ECO:0000256" key="9">
    <source>
        <dbReference type="ARBA" id="ARBA00022692"/>
    </source>
</evidence>
<evidence type="ECO:0000256" key="18">
    <source>
        <dbReference type="ARBA" id="ARBA00041226"/>
    </source>
</evidence>
<keyword evidence="15" id="KW-1015">Disulfide bond</keyword>
<dbReference type="PANTHER" id="PTHR23033:SF13">
    <property type="entry name" value="GLYCOPROTEIN-N-ACETYLGALACTOSAMINE 3-BETA-GALACTOSYLTRANSFERASE 1"/>
    <property type="match status" value="1"/>
</dbReference>
<dbReference type="InterPro" id="IPR003378">
    <property type="entry name" value="Fringe-like_glycosylTrfase"/>
</dbReference>
<evidence type="ECO:0000256" key="2">
    <source>
        <dbReference type="ARBA" id="ARBA00004606"/>
    </source>
</evidence>
<gene>
    <name evidence="24" type="ORF">SKAU_G00220580</name>
</gene>
<evidence type="ECO:0000313" key="24">
    <source>
        <dbReference type="EMBL" id="KAJ8354491.1"/>
    </source>
</evidence>
<organism evidence="24 25">
    <name type="scientific">Synaphobranchus kaupii</name>
    <name type="common">Kaup's arrowtooth eel</name>
    <dbReference type="NCBI Taxonomy" id="118154"/>
    <lineage>
        <taxon>Eukaryota</taxon>
        <taxon>Metazoa</taxon>
        <taxon>Chordata</taxon>
        <taxon>Craniata</taxon>
        <taxon>Vertebrata</taxon>
        <taxon>Euteleostomi</taxon>
        <taxon>Actinopterygii</taxon>
        <taxon>Neopterygii</taxon>
        <taxon>Teleostei</taxon>
        <taxon>Anguilliformes</taxon>
        <taxon>Synaphobranchidae</taxon>
        <taxon>Synaphobranchus</taxon>
    </lineage>
</organism>
<evidence type="ECO:0000256" key="15">
    <source>
        <dbReference type="ARBA" id="ARBA00023157"/>
    </source>
</evidence>
<evidence type="ECO:0000256" key="13">
    <source>
        <dbReference type="ARBA" id="ARBA00022989"/>
    </source>
</evidence>
<dbReference type="GO" id="GO:0016263">
    <property type="term" value="F:glycoprotein-N-acetylgalactosamine 3-beta-galactosyltransferase activity"/>
    <property type="evidence" value="ECO:0007669"/>
    <property type="project" value="UniProtKB-EC"/>
</dbReference>
<protein>
    <recommendedName>
        <fullName evidence="17">Glycoprotein-N-acetylgalactosamine 3-beta-galactosyltransferase 1</fullName>
        <ecNumber evidence="6">2.4.1.122</ecNumber>
    </recommendedName>
    <alternativeName>
        <fullName evidence="19">Core 1 O-glycan T-synthase</fullName>
    </alternativeName>
    <alternativeName>
        <fullName evidence="20">Core 1 UDP-galactose:N-acetylgalactosamine-alpha-R beta 1,3-galactosyltransferase 1</fullName>
    </alternativeName>
    <alternativeName>
        <fullName evidence="18">Core 1 beta1,3-galactosyltransferase 1</fullName>
    </alternativeName>
</protein>